<protein>
    <submittedName>
        <fullName evidence="8">Two-component response regulator</fullName>
    </submittedName>
</protein>
<organism evidence="8 9">
    <name type="scientific">Hyella patelloides LEGE 07179</name>
    <dbReference type="NCBI Taxonomy" id="945734"/>
    <lineage>
        <taxon>Bacteria</taxon>
        <taxon>Bacillati</taxon>
        <taxon>Cyanobacteriota</taxon>
        <taxon>Cyanophyceae</taxon>
        <taxon>Pleurocapsales</taxon>
        <taxon>Hyellaceae</taxon>
        <taxon>Hyella</taxon>
    </lineage>
</organism>
<dbReference type="SMART" id="SM00862">
    <property type="entry name" value="Trans_reg_C"/>
    <property type="match status" value="1"/>
</dbReference>
<dbReference type="Gene3D" id="1.10.10.10">
    <property type="entry name" value="Winged helix-like DNA-binding domain superfamily/Winged helix DNA-binding domain"/>
    <property type="match status" value="1"/>
</dbReference>
<name>A0A563VXM9_9CYAN</name>
<dbReference type="Pfam" id="PF00072">
    <property type="entry name" value="Response_reg"/>
    <property type="match status" value="1"/>
</dbReference>
<dbReference type="InterPro" id="IPR036388">
    <property type="entry name" value="WH-like_DNA-bd_sf"/>
</dbReference>
<dbReference type="PROSITE" id="PS51755">
    <property type="entry name" value="OMPR_PHOB"/>
    <property type="match status" value="1"/>
</dbReference>
<proteinExistence type="predicted"/>
<dbReference type="Gene3D" id="3.40.50.2300">
    <property type="match status" value="1"/>
</dbReference>
<keyword evidence="1 4" id="KW-0597">Phosphoprotein</keyword>
<dbReference type="EMBL" id="CAACVJ010000353">
    <property type="protein sequence ID" value="VEP16181.1"/>
    <property type="molecule type" value="Genomic_DNA"/>
</dbReference>
<dbReference type="GO" id="GO:0032993">
    <property type="term" value="C:protein-DNA complex"/>
    <property type="evidence" value="ECO:0007669"/>
    <property type="project" value="TreeGrafter"/>
</dbReference>
<keyword evidence="2" id="KW-0902">Two-component regulatory system</keyword>
<dbReference type="SUPFAM" id="SSF46894">
    <property type="entry name" value="C-terminal effector domain of the bipartite response regulators"/>
    <property type="match status" value="1"/>
</dbReference>
<feature type="modified residue" description="4-aspartylphosphate" evidence="4">
    <location>
        <position position="4"/>
    </location>
</feature>
<evidence type="ECO:0000256" key="2">
    <source>
        <dbReference type="ARBA" id="ARBA00023012"/>
    </source>
</evidence>
<evidence type="ECO:0000256" key="3">
    <source>
        <dbReference type="ARBA" id="ARBA00023125"/>
    </source>
</evidence>
<sequence>MILDVNLPDDTGLNLCQEISKSNAIVVMLSSMKDTNYVLDAFAKGADDYITKPFNLQILKAKIEALLKRCKPNNNILATSRPLILGHLTIDFARREVILSNHVVPLTALEFDLLHFLASHPNRVWDRAELISAIWNRDDYSGDDRKVDIHVGRIRKKIGDHEGKLIKTIWGRGYMFELSDKDQVQLAD</sequence>
<evidence type="ECO:0000313" key="8">
    <source>
        <dbReference type="EMBL" id="VEP16181.1"/>
    </source>
</evidence>
<gene>
    <name evidence="8" type="ORF">H1P_4160001</name>
</gene>
<keyword evidence="3 5" id="KW-0238">DNA-binding</keyword>
<feature type="DNA-binding region" description="OmpR/PhoB-type" evidence="5">
    <location>
        <begin position="80"/>
        <end position="178"/>
    </location>
</feature>
<reference evidence="8 9" key="1">
    <citation type="submission" date="2019-01" db="EMBL/GenBank/DDBJ databases">
        <authorList>
            <person name="Brito A."/>
        </authorList>
    </citation>
    <scope>NUCLEOTIDE SEQUENCE [LARGE SCALE GENOMIC DNA]</scope>
    <source>
        <strain evidence="8">1</strain>
    </source>
</reference>
<feature type="domain" description="Response regulatory" evidence="6">
    <location>
        <begin position="1"/>
        <end position="67"/>
    </location>
</feature>
<dbReference type="GO" id="GO:0000156">
    <property type="term" value="F:phosphorelay response regulator activity"/>
    <property type="evidence" value="ECO:0007669"/>
    <property type="project" value="TreeGrafter"/>
</dbReference>
<dbReference type="Proteomes" id="UP000320055">
    <property type="component" value="Unassembled WGS sequence"/>
</dbReference>
<dbReference type="InterPro" id="IPR011006">
    <property type="entry name" value="CheY-like_superfamily"/>
</dbReference>
<accession>A0A563VXM9</accession>
<dbReference type="InterPro" id="IPR016032">
    <property type="entry name" value="Sig_transdc_resp-reg_C-effctor"/>
</dbReference>
<dbReference type="GO" id="GO:0006355">
    <property type="term" value="P:regulation of DNA-templated transcription"/>
    <property type="evidence" value="ECO:0007669"/>
    <property type="project" value="InterPro"/>
</dbReference>
<dbReference type="InterPro" id="IPR001867">
    <property type="entry name" value="OmpR/PhoB-type_DNA-bd"/>
</dbReference>
<evidence type="ECO:0000256" key="5">
    <source>
        <dbReference type="PROSITE-ProRule" id="PRU01091"/>
    </source>
</evidence>
<dbReference type="GO" id="GO:0000976">
    <property type="term" value="F:transcription cis-regulatory region binding"/>
    <property type="evidence" value="ECO:0007669"/>
    <property type="project" value="TreeGrafter"/>
</dbReference>
<feature type="domain" description="OmpR/PhoB-type" evidence="7">
    <location>
        <begin position="80"/>
        <end position="178"/>
    </location>
</feature>
<dbReference type="InterPro" id="IPR039420">
    <property type="entry name" value="WalR-like"/>
</dbReference>
<dbReference type="PANTHER" id="PTHR48111">
    <property type="entry name" value="REGULATOR OF RPOS"/>
    <property type="match status" value="1"/>
</dbReference>
<keyword evidence="9" id="KW-1185">Reference proteome</keyword>
<dbReference type="SUPFAM" id="SSF52172">
    <property type="entry name" value="CheY-like"/>
    <property type="match status" value="1"/>
</dbReference>
<dbReference type="CDD" id="cd00383">
    <property type="entry name" value="trans_reg_C"/>
    <property type="match status" value="1"/>
</dbReference>
<dbReference type="PROSITE" id="PS50110">
    <property type="entry name" value="RESPONSE_REGULATORY"/>
    <property type="match status" value="1"/>
</dbReference>
<evidence type="ECO:0000256" key="1">
    <source>
        <dbReference type="ARBA" id="ARBA00022553"/>
    </source>
</evidence>
<dbReference type="AlphaFoldDB" id="A0A563VXM9"/>
<evidence type="ECO:0000259" key="6">
    <source>
        <dbReference type="PROSITE" id="PS50110"/>
    </source>
</evidence>
<dbReference type="PANTHER" id="PTHR48111:SF40">
    <property type="entry name" value="PHOSPHATE REGULON TRANSCRIPTIONAL REGULATORY PROTEIN PHOB"/>
    <property type="match status" value="1"/>
</dbReference>
<dbReference type="GO" id="GO:0005829">
    <property type="term" value="C:cytosol"/>
    <property type="evidence" value="ECO:0007669"/>
    <property type="project" value="TreeGrafter"/>
</dbReference>
<evidence type="ECO:0000256" key="4">
    <source>
        <dbReference type="PROSITE-ProRule" id="PRU00169"/>
    </source>
</evidence>
<evidence type="ECO:0000259" key="7">
    <source>
        <dbReference type="PROSITE" id="PS51755"/>
    </source>
</evidence>
<evidence type="ECO:0000313" key="9">
    <source>
        <dbReference type="Proteomes" id="UP000320055"/>
    </source>
</evidence>
<dbReference type="Pfam" id="PF00486">
    <property type="entry name" value="Trans_reg_C"/>
    <property type="match status" value="1"/>
</dbReference>
<dbReference type="InterPro" id="IPR001789">
    <property type="entry name" value="Sig_transdc_resp-reg_receiver"/>
</dbReference>